<organism evidence="5 6">
    <name type="scientific">Stylosanthes scabra</name>
    <dbReference type="NCBI Taxonomy" id="79078"/>
    <lineage>
        <taxon>Eukaryota</taxon>
        <taxon>Viridiplantae</taxon>
        <taxon>Streptophyta</taxon>
        <taxon>Embryophyta</taxon>
        <taxon>Tracheophyta</taxon>
        <taxon>Spermatophyta</taxon>
        <taxon>Magnoliopsida</taxon>
        <taxon>eudicotyledons</taxon>
        <taxon>Gunneridae</taxon>
        <taxon>Pentapetalae</taxon>
        <taxon>rosids</taxon>
        <taxon>fabids</taxon>
        <taxon>Fabales</taxon>
        <taxon>Fabaceae</taxon>
        <taxon>Papilionoideae</taxon>
        <taxon>50 kb inversion clade</taxon>
        <taxon>dalbergioids sensu lato</taxon>
        <taxon>Dalbergieae</taxon>
        <taxon>Pterocarpus clade</taxon>
        <taxon>Stylosanthes</taxon>
    </lineage>
</organism>
<reference evidence="5 6" key="1">
    <citation type="journal article" date="2023" name="Plants (Basel)">
        <title>Bridging the Gap: Combining Genomics and Transcriptomics Approaches to Understand Stylosanthes scabra, an Orphan Legume from the Brazilian Caatinga.</title>
        <authorList>
            <person name="Ferreira-Neto J.R.C."/>
            <person name="da Silva M.D."/>
            <person name="Binneck E."/>
            <person name="de Melo N.F."/>
            <person name="da Silva R.H."/>
            <person name="de Melo A.L.T.M."/>
            <person name="Pandolfi V."/>
            <person name="Bustamante F.O."/>
            <person name="Brasileiro-Vidal A.C."/>
            <person name="Benko-Iseppon A.M."/>
        </authorList>
    </citation>
    <scope>NUCLEOTIDE SEQUENCE [LARGE SCALE GENOMIC DNA]</scope>
    <source>
        <tissue evidence="5">Leaves</tissue>
    </source>
</reference>
<keyword evidence="2" id="KW-0677">Repeat</keyword>
<keyword evidence="6" id="KW-1185">Reference proteome</keyword>
<evidence type="ECO:0000259" key="4">
    <source>
        <dbReference type="Pfam" id="PF14432"/>
    </source>
</evidence>
<dbReference type="EMBL" id="JASCZI010181882">
    <property type="protein sequence ID" value="MED6186233.1"/>
    <property type="molecule type" value="Genomic_DNA"/>
</dbReference>
<dbReference type="InterPro" id="IPR011990">
    <property type="entry name" value="TPR-like_helical_dom_sf"/>
</dbReference>
<dbReference type="Pfam" id="PF14432">
    <property type="entry name" value="DYW_deaminase"/>
    <property type="match status" value="1"/>
</dbReference>
<accession>A0ABU6WPT9</accession>
<comment type="caution">
    <text evidence="5">The sequence shown here is derived from an EMBL/GenBank/DDBJ whole genome shotgun (WGS) entry which is preliminary data.</text>
</comment>
<feature type="repeat" description="PPR" evidence="3">
    <location>
        <begin position="366"/>
        <end position="400"/>
    </location>
</feature>
<dbReference type="SUPFAM" id="SSF48452">
    <property type="entry name" value="TPR-like"/>
    <property type="match status" value="1"/>
</dbReference>
<proteinExistence type="inferred from homology"/>
<evidence type="ECO:0000313" key="5">
    <source>
        <dbReference type="EMBL" id="MED6186233.1"/>
    </source>
</evidence>
<name>A0ABU6WPT9_9FABA</name>
<dbReference type="NCBIfam" id="TIGR00756">
    <property type="entry name" value="PPR"/>
    <property type="match status" value="4"/>
</dbReference>
<evidence type="ECO:0000256" key="2">
    <source>
        <dbReference type="ARBA" id="ARBA00022737"/>
    </source>
</evidence>
<feature type="repeat" description="PPR" evidence="3">
    <location>
        <begin position="265"/>
        <end position="299"/>
    </location>
</feature>
<dbReference type="PANTHER" id="PTHR47926:SF436">
    <property type="entry name" value="PENTATRICOPEPTIDE REPEAT-CONTAINING PROTEIN ELI1, CHLOROPLASTIC-LIKE ISOFORM X2"/>
    <property type="match status" value="1"/>
</dbReference>
<dbReference type="PROSITE" id="PS51375">
    <property type="entry name" value="PPR"/>
    <property type="match status" value="4"/>
</dbReference>
<dbReference type="Pfam" id="PF01535">
    <property type="entry name" value="PPR"/>
    <property type="match status" value="4"/>
</dbReference>
<evidence type="ECO:0000313" key="6">
    <source>
        <dbReference type="Proteomes" id="UP001341840"/>
    </source>
</evidence>
<dbReference type="InterPro" id="IPR002885">
    <property type="entry name" value="PPR_rpt"/>
</dbReference>
<feature type="domain" description="DYW" evidence="4">
    <location>
        <begin position="581"/>
        <end position="673"/>
    </location>
</feature>
<evidence type="ECO:0000256" key="1">
    <source>
        <dbReference type="ARBA" id="ARBA00006643"/>
    </source>
</evidence>
<sequence length="673" mass="75818">MSTIATTTFPSCSFKQWSLSTTTEATPTPTLSQKSVLEILNKRCFNSLQHLRQLHAITLRSGHFQYHYVSGTILKCYSNPLFNNFKTALTVFETIQKPNVFVCNVLMNGCLDLDTGDPLVAITCYHNMILLWDSRPNNFTYPTLFKACSITGSLKEGIQFHAHVLKLGFGADNHIKTAAIQMYASFGLLEDARRMLHENGESDVICWNAVINGYLKCGEVEAAHELFVKMPKKNVGSWNTMITGLARCGKIEDARNLFDEMGERNEISWSAIIDGYIKQGCFKQAMEAFHRMQREKVKPKQFLLPSVLAACANLGSLDQGRWIHSYVERNSFQVNGVLGTALVDMYAKCGRLDMAWEVFEKVKAKHVSTWNAMIWGLSIHGRAEDAIELFAKMQEEKQKPNGVTLLGVLNACAHAGMVERGTDLLNSMKGVYGIEPRVEHFGCVVDLLGRAGHLNEAEKFIKSMPMKPNAAVLGALLNACRIHGNVELGEQLGWILVDMEPRNSGRYALLSNIYAKAGRWDDVTRVRKLMKERGVKTIPGISMMDLGGTVHEFKMGEGSHPQMKEIYVMLENLMDKLRNEGYSPNTSMVSFDIEEEEKEATLKQHSEKIALAFGLIRTEPGTTLRIVKNIRVCEDCHAVFKLASRVYSRDIIMRDRARYHHFRNGVCSCKDFW</sequence>
<comment type="similarity">
    <text evidence="1">Belongs to the PPR family. PCMP-H subfamily.</text>
</comment>
<feature type="repeat" description="PPR" evidence="3">
    <location>
        <begin position="203"/>
        <end position="237"/>
    </location>
</feature>
<dbReference type="PANTHER" id="PTHR47926">
    <property type="entry name" value="PENTATRICOPEPTIDE REPEAT-CONTAINING PROTEIN"/>
    <property type="match status" value="1"/>
</dbReference>
<dbReference type="InterPro" id="IPR046960">
    <property type="entry name" value="PPR_At4g14850-like_plant"/>
</dbReference>
<evidence type="ECO:0000256" key="3">
    <source>
        <dbReference type="PROSITE-ProRule" id="PRU00708"/>
    </source>
</evidence>
<dbReference type="Pfam" id="PF20431">
    <property type="entry name" value="E_motif"/>
    <property type="match status" value="1"/>
</dbReference>
<dbReference type="Proteomes" id="UP001341840">
    <property type="component" value="Unassembled WGS sequence"/>
</dbReference>
<protein>
    <recommendedName>
        <fullName evidence="4">DYW domain-containing protein</fullName>
    </recommendedName>
</protein>
<dbReference type="InterPro" id="IPR046848">
    <property type="entry name" value="E_motif"/>
</dbReference>
<dbReference type="InterPro" id="IPR032867">
    <property type="entry name" value="DYW_dom"/>
</dbReference>
<dbReference type="Pfam" id="PF13041">
    <property type="entry name" value="PPR_2"/>
    <property type="match status" value="2"/>
</dbReference>
<gene>
    <name evidence="5" type="ORF">PIB30_064893</name>
</gene>
<dbReference type="Gene3D" id="1.25.40.10">
    <property type="entry name" value="Tetratricopeptide repeat domain"/>
    <property type="match status" value="3"/>
</dbReference>
<feature type="repeat" description="PPR" evidence="3">
    <location>
        <begin position="503"/>
        <end position="537"/>
    </location>
</feature>